<gene>
    <name evidence="2" type="ORF">MBM_06084</name>
</gene>
<evidence type="ECO:0000313" key="2">
    <source>
        <dbReference type="EMBL" id="EKD16073.1"/>
    </source>
</evidence>
<proteinExistence type="predicted"/>
<dbReference type="InParanoid" id="K1X5Y7"/>
<accession>K1X5Y7</accession>
<name>K1X5Y7_MARBU</name>
<dbReference type="AlphaFoldDB" id="K1X5Y7"/>
<dbReference type="HOGENOM" id="CLU_844880_0_0_1"/>
<dbReference type="OrthoDB" id="3573299at2759"/>
<organism evidence="2 3">
    <name type="scientific">Marssonina brunnea f. sp. multigermtubi (strain MB_m1)</name>
    <name type="common">Marssonina leaf spot fungus</name>
    <dbReference type="NCBI Taxonomy" id="1072389"/>
    <lineage>
        <taxon>Eukaryota</taxon>
        <taxon>Fungi</taxon>
        <taxon>Dikarya</taxon>
        <taxon>Ascomycota</taxon>
        <taxon>Pezizomycotina</taxon>
        <taxon>Leotiomycetes</taxon>
        <taxon>Helotiales</taxon>
        <taxon>Drepanopezizaceae</taxon>
        <taxon>Drepanopeziza</taxon>
    </lineage>
</organism>
<sequence>MTKFDAKTKQRIAEAIAFRKSNPYVKPSTIAAKFIVLLRQFNARCDDTPSLLDAPYMRQATSLLFSFVFFVFSYSPLLTYELCNFRFASKILRTPLKAALAAPSSSFTAQLNQQLSSVKVEVINTVRISLDLVEELREKAEEFLVFQMEVTYFKRSVYEIGSEVLSKVNIAVELRSAVLKVLLSLAYGEDVLYFVRFKNDLPEVVAYERTEALLQVLIIDFGLTVSLKVCGGAKDVVDIKLSEAFSIDRLITKDRDCLLKEAVDYYKNVVVAVYTVLVVLCCKELISFAKAKLRDLFDNNGGLRKLVIEKELCLACLTSVKSLGSHEVF</sequence>
<dbReference type="KEGG" id="mbe:MBM_06084"/>
<evidence type="ECO:0000313" key="3">
    <source>
        <dbReference type="Proteomes" id="UP000006753"/>
    </source>
</evidence>
<protein>
    <submittedName>
        <fullName evidence="2">Uncharacterized protein</fullName>
    </submittedName>
</protein>
<feature type="transmembrane region" description="Helical" evidence="1">
    <location>
        <begin position="63"/>
        <end position="83"/>
    </location>
</feature>
<keyword evidence="1" id="KW-0472">Membrane</keyword>
<keyword evidence="3" id="KW-1185">Reference proteome</keyword>
<dbReference type="Proteomes" id="UP000006753">
    <property type="component" value="Unassembled WGS sequence"/>
</dbReference>
<reference evidence="2 3" key="1">
    <citation type="journal article" date="2012" name="BMC Genomics">
        <title>Sequencing the genome of Marssonina brunnea reveals fungus-poplar co-evolution.</title>
        <authorList>
            <person name="Zhu S."/>
            <person name="Cao Y.-Z."/>
            <person name="Jiang C."/>
            <person name="Tan B.-Y."/>
            <person name="Wang Z."/>
            <person name="Feng S."/>
            <person name="Zhang L."/>
            <person name="Su X.-H."/>
            <person name="Brejova B."/>
            <person name="Vinar T."/>
            <person name="Xu M."/>
            <person name="Wang M.-X."/>
            <person name="Zhang S.-G."/>
            <person name="Huang M.-R."/>
            <person name="Wu R."/>
            <person name="Zhou Y."/>
        </authorList>
    </citation>
    <scope>NUCLEOTIDE SEQUENCE [LARGE SCALE GENOMIC DNA]</scope>
    <source>
        <strain evidence="2 3">MB_m1</strain>
    </source>
</reference>
<dbReference type="EMBL" id="JH921440">
    <property type="protein sequence ID" value="EKD16073.1"/>
    <property type="molecule type" value="Genomic_DNA"/>
</dbReference>
<keyword evidence="1" id="KW-0812">Transmembrane</keyword>
<keyword evidence="1" id="KW-1133">Transmembrane helix</keyword>
<evidence type="ECO:0000256" key="1">
    <source>
        <dbReference type="SAM" id="Phobius"/>
    </source>
</evidence>